<feature type="transmembrane region" description="Helical" evidence="1">
    <location>
        <begin position="78"/>
        <end position="97"/>
    </location>
</feature>
<keyword evidence="1" id="KW-0812">Transmembrane</keyword>
<evidence type="ECO:0000313" key="2">
    <source>
        <dbReference type="EMBL" id="CAE4659000.1"/>
    </source>
</evidence>
<accession>A0A7S4SXX7</accession>
<feature type="transmembrane region" description="Helical" evidence="1">
    <location>
        <begin position="408"/>
        <end position="428"/>
    </location>
</feature>
<name>A0A7S4SXX7_9STRA</name>
<feature type="transmembrane region" description="Helical" evidence="1">
    <location>
        <begin position="45"/>
        <end position="66"/>
    </location>
</feature>
<keyword evidence="1" id="KW-0472">Membrane</keyword>
<feature type="transmembrane region" description="Helical" evidence="1">
    <location>
        <begin position="324"/>
        <end position="343"/>
    </location>
</feature>
<dbReference type="EMBL" id="HBNS01055880">
    <property type="protein sequence ID" value="CAE4659000.1"/>
    <property type="molecule type" value="Transcribed_RNA"/>
</dbReference>
<feature type="transmembrane region" description="Helical" evidence="1">
    <location>
        <begin position="175"/>
        <end position="201"/>
    </location>
</feature>
<dbReference type="PANTHER" id="PTHR16189:SF2">
    <property type="entry name" value="AMINO ACID TRANSPORTER TRANSMEMBRANE DOMAIN-CONTAINING PROTEIN"/>
    <property type="match status" value="1"/>
</dbReference>
<dbReference type="PANTHER" id="PTHR16189">
    <property type="entry name" value="TRANSMEMBRANE PROTEIN 104-RELATED"/>
    <property type="match status" value="1"/>
</dbReference>
<proteinExistence type="predicted"/>
<feature type="transmembrane region" description="Helical" evidence="1">
    <location>
        <begin position="132"/>
        <end position="154"/>
    </location>
</feature>
<organism evidence="2">
    <name type="scientific">Ditylum brightwellii</name>
    <dbReference type="NCBI Taxonomy" id="49249"/>
    <lineage>
        <taxon>Eukaryota</taxon>
        <taxon>Sar</taxon>
        <taxon>Stramenopiles</taxon>
        <taxon>Ochrophyta</taxon>
        <taxon>Bacillariophyta</taxon>
        <taxon>Mediophyceae</taxon>
        <taxon>Lithodesmiophycidae</taxon>
        <taxon>Lithodesmiales</taxon>
        <taxon>Lithodesmiaceae</taxon>
        <taxon>Ditylum</taxon>
    </lineage>
</organism>
<dbReference type="AlphaFoldDB" id="A0A7S4SXX7"/>
<feature type="transmembrane region" description="Helical" evidence="1">
    <location>
        <begin position="349"/>
        <end position="369"/>
    </location>
</feature>
<keyword evidence="1" id="KW-1133">Transmembrane helix</keyword>
<evidence type="ECO:0008006" key="3">
    <source>
        <dbReference type="Google" id="ProtNLM"/>
    </source>
</evidence>
<gene>
    <name evidence="2" type="ORF">DBRI00130_LOCUS40354</name>
</gene>
<protein>
    <recommendedName>
        <fullName evidence="3">Amino acid transporter transmembrane domain-containing protein</fullName>
    </recommendedName>
</protein>
<reference evidence="2" key="1">
    <citation type="submission" date="2021-01" db="EMBL/GenBank/DDBJ databases">
        <authorList>
            <person name="Corre E."/>
            <person name="Pelletier E."/>
            <person name="Niang G."/>
            <person name="Scheremetjew M."/>
            <person name="Finn R."/>
            <person name="Kale V."/>
            <person name="Holt S."/>
            <person name="Cochrane G."/>
            <person name="Meng A."/>
            <person name="Brown T."/>
            <person name="Cohen L."/>
        </authorList>
    </citation>
    <scope>NUCLEOTIDE SEQUENCE</scope>
    <source>
        <strain evidence="2">GSO104</strain>
    </source>
</reference>
<sequence length="439" mass="48224">MSLMYIGLLAYSQVFCNATSALIVPRGMTGGKGSSDDDGNDTNFWLQILPQLIFGCFVVPLSCVELNEQLSVQAIMAIVRFAAIFIMVGGSVAALFIRPYNDSSYLEDDNESHHNPPYFAPSSTSEDDGCGMSYTACFNGFGVAFSTALFSQLFQHSVPGLLRPLGGETEKVKKVPFVFGLSLSTTCTFYLILGMSAASYFGADTKSSVNLNFANFTFGLNPRTTPKLILSLCRFASSVVVMFPALDTLSVFPLIANTLGSNLLSASGPGFVRWIVRKLPLWQRMTRVFSISWWRSSSARKDNDTSTTKANAEKRRLFKSASRIATMFWRLVAALPPLLGSIWATDLSFSFLLAGVAGVYVAFFAPSLMQLASCRRQRILFEQQHDSGVKKEKVSLQNEYTGWYSRTALTVPVLAFATFALGVVLSQIRDAWVVMRNVT</sequence>
<feature type="transmembrane region" description="Helical" evidence="1">
    <location>
        <begin position="251"/>
        <end position="276"/>
    </location>
</feature>
<evidence type="ECO:0000256" key="1">
    <source>
        <dbReference type="SAM" id="Phobius"/>
    </source>
</evidence>